<dbReference type="RefSeq" id="WP_284238114.1">
    <property type="nucleotide sequence ID" value="NZ_BSSQ01000006.1"/>
</dbReference>
<evidence type="ECO:0000313" key="3">
    <source>
        <dbReference type="Proteomes" id="UP001157114"/>
    </source>
</evidence>
<gene>
    <name evidence="2" type="ORF">MU1_17180</name>
</gene>
<name>A0ABQ6GAX7_9BACL</name>
<feature type="domain" description="Glycosyl transferase family 1" evidence="1">
    <location>
        <begin position="218"/>
        <end position="368"/>
    </location>
</feature>
<dbReference type="PANTHER" id="PTHR12526">
    <property type="entry name" value="GLYCOSYLTRANSFERASE"/>
    <property type="match status" value="1"/>
</dbReference>
<comment type="caution">
    <text evidence="2">The sequence shown here is derived from an EMBL/GenBank/DDBJ whole genome shotgun (WGS) entry which is preliminary data.</text>
</comment>
<dbReference type="Gene3D" id="3.40.50.2000">
    <property type="entry name" value="Glycogen Phosphorylase B"/>
    <property type="match status" value="2"/>
</dbReference>
<evidence type="ECO:0000313" key="2">
    <source>
        <dbReference type="EMBL" id="GLX67373.1"/>
    </source>
</evidence>
<dbReference type="EMBL" id="BSSQ01000006">
    <property type="protein sequence ID" value="GLX67373.1"/>
    <property type="molecule type" value="Genomic_DNA"/>
</dbReference>
<proteinExistence type="predicted"/>
<evidence type="ECO:0000259" key="1">
    <source>
        <dbReference type="Pfam" id="PF00534"/>
    </source>
</evidence>
<dbReference type="SUPFAM" id="SSF53756">
    <property type="entry name" value="UDP-Glycosyltransferase/glycogen phosphorylase"/>
    <property type="match status" value="1"/>
</dbReference>
<dbReference type="InterPro" id="IPR001296">
    <property type="entry name" value="Glyco_trans_1"/>
</dbReference>
<sequence>MKLLVIQEQHFTRLPNGEVWVDEQSNATFWDRYLNVFEEIVVCGRFTHAQSNDTDKLMRSDRERVSFIELPNFRGVGGLLKNLFNVMRIIKSAINQSDCVIFRAPSPISMIAYPLVKASNKPYAVEIMNNPQTVFSKDSMKNFYQPLITFLMVSQTKSMCMSANGVSYVTAKVLQELYPSRAKKKGESKRYFESHYSTICLEESHYSFSEFGATLPKPLIMIHTGKMQDNRKGQDIFIESIAKLRRKGYEVEGILVGDGVMRNDFENLGQQLGISDSLNFVGWKAGYNAVQAELKKAHIVVFPSMGEGLPRSVIEAMANGLLCIGSKVDGICELLEDNSLVSNINSDSFVNSIEYYLKNWEEVKSVRKKQFDTSKEYENSKLEKRRTEFYFKLKEVCLEKQSKINLNKRISL</sequence>
<reference evidence="2 3" key="1">
    <citation type="submission" date="2023-03" db="EMBL/GenBank/DDBJ databases">
        <title>Draft genome sequence of the bacteria which degrade cell wall of Tricholomamatutake.</title>
        <authorList>
            <person name="Konishi Y."/>
            <person name="Fukuta Y."/>
            <person name="Shirasaka N."/>
        </authorList>
    </citation>
    <scope>NUCLEOTIDE SEQUENCE [LARGE SCALE GENOMIC DNA]</scope>
    <source>
        <strain evidence="3">mu1</strain>
    </source>
</reference>
<accession>A0ABQ6GAX7</accession>
<organism evidence="2 3">
    <name type="scientific">Paenibacillus glycanilyticus</name>
    <dbReference type="NCBI Taxonomy" id="126569"/>
    <lineage>
        <taxon>Bacteria</taxon>
        <taxon>Bacillati</taxon>
        <taxon>Bacillota</taxon>
        <taxon>Bacilli</taxon>
        <taxon>Bacillales</taxon>
        <taxon>Paenibacillaceae</taxon>
        <taxon>Paenibacillus</taxon>
    </lineage>
</organism>
<dbReference type="Pfam" id="PF00534">
    <property type="entry name" value="Glycos_transf_1"/>
    <property type="match status" value="1"/>
</dbReference>
<protein>
    <recommendedName>
        <fullName evidence="1">Glycosyl transferase family 1 domain-containing protein</fullName>
    </recommendedName>
</protein>
<dbReference type="Proteomes" id="UP001157114">
    <property type="component" value="Unassembled WGS sequence"/>
</dbReference>
<keyword evidence="3" id="KW-1185">Reference proteome</keyword>